<keyword evidence="1" id="KW-0807">Transducer</keyword>
<dbReference type="InterPro" id="IPR004089">
    <property type="entry name" value="MCPsignal_dom"/>
</dbReference>
<dbReference type="PROSITE" id="PS50111">
    <property type="entry name" value="CHEMOTAXIS_TRANSDUC_2"/>
    <property type="match status" value="1"/>
</dbReference>
<feature type="domain" description="Methyl-accepting transducer" evidence="2">
    <location>
        <begin position="1"/>
        <end position="35"/>
    </location>
</feature>
<dbReference type="GO" id="GO:0006935">
    <property type="term" value="P:chemotaxis"/>
    <property type="evidence" value="ECO:0007669"/>
    <property type="project" value="UniProtKB-ARBA"/>
</dbReference>
<dbReference type="GO" id="GO:0007165">
    <property type="term" value="P:signal transduction"/>
    <property type="evidence" value="ECO:0007669"/>
    <property type="project" value="UniProtKB-KW"/>
</dbReference>
<dbReference type="EMBL" id="AFOC01000014">
    <property type="protein sequence ID" value="EGV52208.1"/>
    <property type="molecule type" value="Genomic_DNA"/>
</dbReference>
<protein>
    <recommendedName>
        <fullName evidence="2">Methyl-accepting transducer domain-containing protein</fullName>
    </recommendedName>
</protein>
<accession>G2DB07</accession>
<organism evidence="3 4">
    <name type="scientific">endosymbiont of Riftia pachyptila</name>
    <name type="common">vent Ph05</name>
    <dbReference type="NCBI Taxonomy" id="1048808"/>
    <lineage>
        <taxon>Bacteria</taxon>
        <taxon>Pseudomonadati</taxon>
        <taxon>Pseudomonadota</taxon>
        <taxon>Gammaproteobacteria</taxon>
        <taxon>sulfur-oxidizing symbionts</taxon>
    </lineage>
</organism>
<gene>
    <name evidence="3" type="ORF">Rifp1Sym_an00300</name>
</gene>
<name>G2DB07_9GAMM</name>
<proteinExistence type="predicted"/>
<dbReference type="SUPFAM" id="SSF58104">
    <property type="entry name" value="Methyl-accepting chemotaxis protein (MCP) signaling domain"/>
    <property type="match status" value="1"/>
</dbReference>
<evidence type="ECO:0000313" key="3">
    <source>
        <dbReference type="EMBL" id="EGV52208.1"/>
    </source>
</evidence>
<dbReference type="GO" id="GO:0016020">
    <property type="term" value="C:membrane"/>
    <property type="evidence" value="ECO:0007669"/>
    <property type="project" value="InterPro"/>
</dbReference>
<dbReference type="Gene3D" id="6.10.250.3200">
    <property type="match status" value="1"/>
</dbReference>
<evidence type="ECO:0000313" key="4">
    <source>
        <dbReference type="Proteomes" id="UP000004491"/>
    </source>
</evidence>
<dbReference type="Proteomes" id="UP000004491">
    <property type="component" value="Unassembled WGS sequence"/>
</dbReference>
<reference evidence="3" key="1">
    <citation type="journal article" date="2011" name="ISME J.">
        <title>The endosymbionts of the deep-sea tubeworms Riftia pachyptila and Tevnia jerichonana share an identical physiology as revealed by proteogenomic analyses.</title>
        <authorList>
            <person name="Gardebrecht A."/>
            <person name="Markert S."/>
            <person name="Felbeck H."/>
            <person name="Thuermer A."/>
            <person name="Albrecht D."/>
            <person name="Wollherr A."/>
            <person name="Kabisch J."/>
            <person name="Lehmann R."/>
            <person name="Daniel R."/>
            <person name="Liesegang H."/>
            <person name="Hecker M."/>
            <person name="Sievert S.M."/>
            <person name="Schweder T."/>
        </authorList>
    </citation>
    <scope>NUCLEOTIDE SEQUENCE [LARGE SCALE GENOMIC DNA]</scope>
</reference>
<dbReference type="AlphaFoldDB" id="G2DB07"/>
<evidence type="ECO:0000259" key="2">
    <source>
        <dbReference type="PROSITE" id="PS50111"/>
    </source>
</evidence>
<sequence>MIKLINGIAEQAKLQVLNVAIEAAWSGAGGRGCVI</sequence>
<evidence type="ECO:0000256" key="1">
    <source>
        <dbReference type="PROSITE-ProRule" id="PRU00284"/>
    </source>
</evidence>
<keyword evidence="4" id="KW-1185">Reference proteome</keyword>
<comment type="caution">
    <text evidence="3">The sequence shown here is derived from an EMBL/GenBank/DDBJ whole genome shotgun (WGS) entry which is preliminary data.</text>
</comment>